<dbReference type="SUPFAM" id="SSF53335">
    <property type="entry name" value="S-adenosyl-L-methionine-dependent methyltransferases"/>
    <property type="match status" value="1"/>
</dbReference>
<gene>
    <name evidence="5" type="ORF">IPJ27_17190</name>
</gene>
<keyword evidence="2" id="KW-0808">Transferase</keyword>
<evidence type="ECO:0000256" key="2">
    <source>
        <dbReference type="ARBA" id="ARBA00022679"/>
    </source>
</evidence>
<dbReference type="InterPro" id="IPR050903">
    <property type="entry name" value="Bact_Chemotaxis_MeTrfase"/>
</dbReference>
<accession>A0A935UI28</accession>
<dbReference type="InterPro" id="IPR000780">
    <property type="entry name" value="CheR_MeTrfase"/>
</dbReference>
<feature type="domain" description="CheR-type methyltransferase" evidence="4">
    <location>
        <begin position="40"/>
        <end position="209"/>
    </location>
</feature>
<dbReference type="Proteomes" id="UP000697998">
    <property type="component" value="Unassembled WGS sequence"/>
</dbReference>
<dbReference type="InterPro" id="IPR022642">
    <property type="entry name" value="CheR_C"/>
</dbReference>
<dbReference type="EMBL" id="JADJMH010000018">
    <property type="protein sequence ID" value="MBK7676344.1"/>
    <property type="molecule type" value="Genomic_DNA"/>
</dbReference>
<protein>
    <submittedName>
        <fullName evidence="5">Methyltransferase domain-containing protein</fullName>
    </submittedName>
</protein>
<dbReference type="GO" id="GO:0032259">
    <property type="term" value="P:methylation"/>
    <property type="evidence" value="ECO:0007669"/>
    <property type="project" value="UniProtKB-KW"/>
</dbReference>
<evidence type="ECO:0000313" key="6">
    <source>
        <dbReference type="Proteomes" id="UP000697998"/>
    </source>
</evidence>
<keyword evidence="3" id="KW-0949">S-adenosyl-L-methionine</keyword>
<proteinExistence type="predicted"/>
<reference evidence="5 6" key="1">
    <citation type="submission" date="2020-10" db="EMBL/GenBank/DDBJ databases">
        <title>Connecting structure to function with the recovery of over 1000 high-quality activated sludge metagenome-assembled genomes encoding full-length rRNA genes using long-read sequencing.</title>
        <authorList>
            <person name="Singleton C.M."/>
            <person name="Petriglieri F."/>
            <person name="Kristensen J.M."/>
            <person name="Kirkegaard R.H."/>
            <person name="Michaelsen T.Y."/>
            <person name="Andersen M.H."/>
            <person name="Karst S.M."/>
            <person name="Dueholm M.S."/>
            <person name="Nielsen P.H."/>
            <person name="Albertsen M."/>
        </authorList>
    </citation>
    <scope>NUCLEOTIDE SEQUENCE [LARGE SCALE GENOMIC DNA]</scope>
    <source>
        <strain evidence="5">EsbW_18-Q3-R4-48_BATAC.285</strain>
    </source>
</reference>
<evidence type="ECO:0000313" key="5">
    <source>
        <dbReference type="EMBL" id="MBK7676344.1"/>
    </source>
</evidence>
<evidence type="ECO:0000256" key="1">
    <source>
        <dbReference type="ARBA" id="ARBA00022603"/>
    </source>
</evidence>
<dbReference type="Gene3D" id="3.40.50.150">
    <property type="entry name" value="Vaccinia Virus protein VP39"/>
    <property type="match status" value="1"/>
</dbReference>
<name>A0A935UI28_9PROT</name>
<sequence length="279" mass="31348">MSQRVKFNQRLFDLPLLQGFGRSIHARRLARQTRFQSTATRFFRNLKQFQALEGPLSGLADRQAPLRILVAGCSFGCEAYSLAGYLAVRFPHVDWTIDAFDISRAAIAVAQRGVYGAKHGLAYPLESEARPYADRLFEICGDKRSIVPDIRRRVSVSHGDLLADDFTADRSYDLVLAQNFLVHMENQAASEAFARIVGAVKPGGAIFVGGMDLDTKVGLIKHHELIPVDWEIEWPSTIATKCADRLWPWGYWTLEPIDRSRPDFTARYSTIFRTKAAAS</sequence>
<keyword evidence="1 5" id="KW-0489">Methyltransferase</keyword>
<dbReference type="PROSITE" id="PS50123">
    <property type="entry name" value="CHER"/>
    <property type="match status" value="1"/>
</dbReference>
<dbReference type="AlphaFoldDB" id="A0A935UI28"/>
<organism evidence="5 6">
    <name type="scientific">Candidatus Accumulibacter proximus</name>
    <dbReference type="NCBI Taxonomy" id="2954385"/>
    <lineage>
        <taxon>Bacteria</taxon>
        <taxon>Pseudomonadati</taxon>
        <taxon>Pseudomonadota</taxon>
        <taxon>Betaproteobacteria</taxon>
        <taxon>Candidatus Accumulibacter</taxon>
    </lineage>
</organism>
<dbReference type="GO" id="GO:0008757">
    <property type="term" value="F:S-adenosylmethionine-dependent methyltransferase activity"/>
    <property type="evidence" value="ECO:0007669"/>
    <property type="project" value="InterPro"/>
</dbReference>
<dbReference type="PANTHER" id="PTHR24422">
    <property type="entry name" value="CHEMOTAXIS PROTEIN METHYLTRANSFERASE"/>
    <property type="match status" value="1"/>
</dbReference>
<dbReference type="SMART" id="SM00138">
    <property type="entry name" value="MeTrc"/>
    <property type="match status" value="1"/>
</dbReference>
<evidence type="ECO:0000259" key="4">
    <source>
        <dbReference type="PROSITE" id="PS50123"/>
    </source>
</evidence>
<comment type="caution">
    <text evidence="5">The sequence shown here is derived from an EMBL/GenBank/DDBJ whole genome shotgun (WGS) entry which is preliminary data.</text>
</comment>
<dbReference type="PANTHER" id="PTHR24422:SF19">
    <property type="entry name" value="CHEMOTAXIS PROTEIN METHYLTRANSFERASE"/>
    <property type="match status" value="1"/>
</dbReference>
<dbReference type="Pfam" id="PF01739">
    <property type="entry name" value="CheR"/>
    <property type="match status" value="1"/>
</dbReference>
<dbReference type="CDD" id="cd02440">
    <property type="entry name" value="AdoMet_MTases"/>
    <property type="match status" value="1"/>
</dbReference>
<dbReference type="InterPro" id="IPR029063">
    <property type="entry name" value="SAM-dependent_MTases_sf"/>
</dbReference>
<evidence type="ECO:0000256" key="3">
    <source>
        <dbReference type="ARBA" id="ARBA00022691"/>
    </source>
</evidence>